<evidence type="ECO:0000256" key="1">
    <source>
        <dbReference type="ARBA" id="ARBA00022598"/>
    </source>
</evidence>
<dbReference type="KEGG" id="pacr:FXN63_05450"/>
<dbReference type="Pfam" id="PF13302">
    <property type="entry name" value="Acetyltransf_3"/>
    <property type="match status" value="1"/>
</dbReference>
<evidence type="ECO:0000256" key="3">
    <source>
        <dbReference type="ARBA" id="ARBA00022840"/>
    </source>
</evidence>
<dbReference type="InterPro" id="IPR011761">
    <property type="entry name" value="ATP-grasp"/>
</dbReference>
<dbReference type="PROSITE" id="PS51186">
    <property type="entry name" value="GNAT"/>
    <property type="match status" value="1"/>
</dbReference>
<dbReference type="GO" id="GO:0016747">
    <property type="term" value="F:acyltransferase activity, transferring groups other than amino-acyl groups"/>
    <property type="evidence" value="ECO:0007669"/>
    <property type="project" value="InterPro"/>
</dbReference>
<gene>
    <name evidence="8" type="ORF">FXN63_05450</name>
</gene>
<dbReference type="PROSITE" id="PS50975">
    <property type="entry name" value="ATP_GRASP"/>
    <property type="match status" value="1"/>
</dbReference>
<dbReference type="InterPro" id="IPR016181">
    <property type="entry name" value="Acyl_CoA_acyltransferase"/>
</dbReference>
<evidence type="ECO:0000256" key="4">
    <source>
        <dbReference type="ARBA" id="ARBA00060888"/>
    </source>
</evidence>
<dbReference type="InterPro" id="IPR013815">
    <property type="entry name" value="ATP_grasp_subdomain_1"/>
</dbReference>
<dbReference type="CDD" id="cd04301">
    <property type="entry name" value="NAT_SF"/>
    <property type="match status" value="1"/>
</dbReference>
<dbReference type="Gene3D" id="3.30.1490.20">
    <property type="entry name" value="ATP-grasp fold, A domain"/>
    <property type="match status" value="1"/>
</dbReference>
<dbReference type="Pfam" id="PF13607">
    <property type="entry name" value="Succ_CoA_lig"/>
    <property type="match status" value="1"/>
</dbReference>
<dbReference type="GO" id="GO:0046872">
    <property type="term" value="F:metal ion binding"/>
    <property type="evidence" value="ECO:0007669"/>
    <property type="project" value="InterPro"/>
</dbReference>
<dbReference type="SUPFAM" id="SSF55729">
    <property type="entry name" value="Acyl-CoA N-acyltransferases (Nat)"/>
    <property type="match status" value="1"/>
</dbReference>
<dbReference type="OrthoDB" id="9807426at2"/>
<keyword evidence="3 5" id="KW-0067">ATP-binding</keyword>
<evidence type="ECO:0000256" key="2">
    <source>
        <dbReference type="ARBA" id="ARBA00022741"/>
    </source>
</evidence>
<dbReference type="RefSeq" id="WP_148813505.1">
    <property type="nucleotide sequence ID" value="NZ_CP043046.1"/>
</dbReference>
<dbReference type="InterPro" id="IPR016102">
    <property type="entry name" value="Succinyl-CoA_synth-like"/>
</dbReference>
<dbReference type="Pfam" id="PF13549">
    <property type="entry name" value="ATP-grasp_5"/>
    <property type="match status" value="1"/>
</dbReference>
<dbReference type="GO" id="GO:0016874">
    <property type="term" value="F:ligase activity"/>
    <property type="evidence" value="ECO:0007669"/>
    <property type="project" value="UniProtKB-KW"/>
</dbReference>
<evidence type="ECO:0000259" key="6">
    <source>
        <dbReference type="PROSITE" id="PS50975"/>
    </source>
</evidence>
<reference evidence="8 9" key="1">
    <citation type="submission" date="2019-08" db="EMBL/GenBank/DDBJ databases">
        <title>Amphibian skin-associated Pigmentiphaga: genome sequence and occurrence across geography and hosts.</title>
        <authorList>
            <person name="Bletz M.C."/>
            <person name="Bunk B."/>
            <person name="Sproeer C."/>
            <person name="Biwer P."/>
            <person name="Reiter S."/>
            <person name="Rabemananjara F.C.E."/>
            <person name="Schulz S."/>
            <person name="Overmann J."/>
            <person name="Vences M."/>
        </authorList>
    </citation>
    <scope>NUCLEOTIDE SEQUENCE [LARGE SCALE GENOMIC DNA]</scope>
    <source>
        <strain evidence="8 9">Mada1488</strain>
    </source>
</reference>
<keyword evidence="9" id="KW-1185">Reference proteome</keyword>
<comment type="similarity">
    <text evidence="4">In the N-terminal section; belongs to the acetate CoA ligase alpha subunit family.</text>
</comment>
<dbReference type="EMBL" id="CP043046">
    <property type="protein sequence ID" value="QEI05351.1"/>
    <property type="molecule type" value="Genomic_DNA"/>
</dbReference>
<dbReference type="PANTHER" id="PTHR43334">
    <property type="entry name" value="ACETATE--COA LIGASE [ADP-FORMING]"/>
    <property type="match status" value="1"/>
</dbReference>
<dbReference type="AlphaFoldDB" id="A0A5C0AXI0"/>
<proteinExistence type="inferred from homology"/>
<evidence type="ECO:0000313" key="9">
    <source>
        <dbReference type="Proteomes" id="UP000325161"/>
    </source>
</evidence>
<dbReference type="FunFam" id="3.30.1490.20:FF:000020">
    <property type="entry name" value="Protein lysine acetyltransferase"/>
    <property type="match status" value="1"/>
</dbReference>
<keyword evidence="1 8" id="KW-0436">Ligase</keyword>
<keyword evidence="8" id="KW-0808">Transferase</keyword>
<evidence type="ECO:0000313" key="8">
    <source>
        <dbReference type="EMBL" id="QEI05351.1"/>
    </source>
</evidence>
<dbReference type="InterPro" id="IPR051538">
    <property type="entry name" value="Acyl-CoA_Synth/Transferase"/>
</dbReference>
<dbReference type="PANTHER" id="PTHR43334:SF1">
    <property type="entry name" value="3-HYDROXYPROPIONATE--COA LIGASE [ADP-FORMING]"/>
    <property type="match status" value="1"/>
</dbReference>
<dbReference type="InterPro" id="IPR032875">
    <property type="entry name" value="Succ_CoA_lig_flav_dom"/>
</dbReference>
<feature type="domain" description="ATP-grasp" evidence="6">
    <location>
        <begin position="492"/>
        <end position="543"/>
    </location>
</feature>
<evidence type="ECO:0000256" key="5">
    <source>
        <dbReference type="PROSITE-ProRule" id="PRU00409"/>
    </source>
</evidence>
<keyword evidence="2 5" id="KW-0547">Nucleotide-binding</keyword>
<feature type="domain" description="N-acetyltransferase" evidence="7">
    <location>
        <begin position="735"/>
        <end position="900"/>
    </location>
</feature>
<evidence type="ECO:0000259" key="7">
    <source>
        <dbReference type="PROSITE" id="PS51186"/>
    </source>
</evidence>
<dbReference type="InterPro" id="IPR000182">
    <property type="entry name" value="GNAT_dom"/>
</dbReference>
<sequence>MRHALSPLFDPRSLLVVSDRALPVTDSLPAALRDATTELRVAAGGTFTPPEQLAGVKAGERPDLALVFVEQGDTERVLTTLGSLRPRATIVLSPLPSPSLTEWCRHWAREHDTTFLGPHSYGLQRPYAGLNASLHPQLARAGRVALVSQSRTLMASVMDWADDNRTAFSTVISLGSEATLDVATVLDFLVSDPRTDSIALYLEDVRNARALMSVLRAAASVKPVVILKAGRASERRSSVDPMGARPPIAPIAMGGVSADAVFDTALRRAGAVRVRFFVQLFSAVKALSFPKRPNGRRLVLFANGSGPAQLALDLMTQGAAVTRAQPTENTRILLREILGPLAWTDNPVVTFAPLTADQTTRAVEALIDDPEVDGVLSLIAPDPSAEMSEIARALARIAPRARKPVLTCFMGDATTRALRRILDEVGTPSFRTPESALDAFASLAAYHYNQQLLQQLPPPESIDDAPDIEGARLMIESARADGRTTLTEPEGKALLAAFRIPVVQAILARTTSEAVIAAQQIGFPIAIKIASPDIERKSSVRGVHLDIRNTNELVTAFQRMLVTASAAAPSARMLGITVQGMAGAPGAVKVSAGIVRDPLFGPVIRFGSGGSQAEVGMERGLELPPLNGFLAHRLIERARAWRQSEMPMVTPAALAQLEDLLLRVSEIACALPDIQSLSIDPIMLTEDGVIAADCRITVCPEPSTTDRGQDFAHMAIHPYPARLVSHAVFPDGQPYTIRPIRPEDAQPLQDFTRQLSAHTRYMRFISAMRELSPRMLTRYTQIDYDRELALVATVRQPDPAHPEQLREIIIGVARYLRNPDGESAEYALVLGDDWQGRGLGVQLMRTIISAARHQGLRRIEGFVLASNSPMHKLMKRLGFRNDPDTDDPAMRLVWLDLRPELSGQEGDNAPGDTASS</sequence>
<protein>
    <submittedName>
        <fullName evidence="8">Bifunctional acetate--CoA ligase family protein/GNAT family N-acetyltransferase</fullName>
    </submittedName>
</protein>
<name>A0A5C0AXI0_9BURK</name>
<organism evidence="8 9">
    <name type="scientific">Pigmentiphaga aceris</name>
    <dbReference type="NCBI Taxonomy" id="1940612"/>
    <lineage>
        <taxon>Bacteria</taxon>
        <taxon>Pseudomonadati</taxon>
        <taxon>Pseudomonadota</taxon>
        <taxon>Betaproteobacteria</taxon>
        <taxon>Burkholderiales</taxon>
        <taxon>Alcaligenaceae</taxon>
        <taxon>Pigmentiphaga</taxon>
    </lineage>
</organism>
<accession>A0A5C0AXI0</accession>
<dbReference type="GO" id="GO:0005524">
    <property type="term" value="F:ATP binding"/>
    <property type="evidence" value="ECO:0007669"/>
    <property type="project" value="UniProtKB-UniRule"/>
</dbReference>
<dbReference type="Gene3D" id="3.40.50.261">
    <property type="entry name" value="Succinyl-CoA synthetase domains"/>
    <property type="match status" value="2"/>
</dbReference>
<dbReference type="Gene3D" id="3.40.630.30">
    <property type="match status" value="1"/>
</dbReference>
<dbReference type="Proteomes" id="UP000325161">
    <property type="component" value="Chromosome"/>
</dbReference>
<dbReference type="Gene3D" id="3.30.470.20">
    <property type="entry name" value="ATP-grasp fold, B domain"/>
    <property type="match status" value="1"/>
</dbReference>
<dbReference type="SUPFAM" id="SSF56059">
    <property type="entry name" value="Glutathione synthetase ATP-binding domain-like"/>
    <property type="match status" value="1"/>
</dbReference>
<dbReference type="SUPFAM" id="SSF52210">
    <property type="entry name" value="Succinyl-CoA synthetase domains"/>
    <property type="match status" value="2"/>
</dbReference>